<keyword evidence="2" id="KW-1277">Toxin-antitoxin system</keyword>
<dbReference type="RefSeq" id="WP_161098129.1">
    <property type="nucleotide sequence ID" value="NZ_WWCW01000066.1"/>
</dbReference>
<name>A0A845G6U0_9BURK</name>
<reference evidence="3 4" key="1">
    <citation type="submission" date="2020-01" db="EMBL/GenBank/DDBJ databases">
        <title>Novel species isolated from a subtropical stream in China.</title>
        <authorList>
            <person name="Lu H."/>
        </authorList>
    </citation>
    <scope>NUCLEOTIDE SEQUENCE [LARGE SCALE GENOMIC DNA]</scope>
    <source>
        <strain evidence="3 4">FT82W</strain>
    </source>
</reference>
<dbReference type="Proteomes" id="UP000470302">
    <property type="component" value="Unassembled WGS sequence"/>
</dbReference>
<comment type="similarity">
    <text evidence="1">Belongs to the RelB/DinJ antitoxin family.</text>
</comment>
<dbReference type="NCBIfam" id="TIGR02384">
    <property type="entry name" value="RelB_DinJ"/>
    <property type="match status" value="1"/>
</dbReference>
<dbReference type="Gene3D" id="1.10.1220.10">
    <property type="entry name" value="Met repressor-like"/>
    <property type="match status" value="1"/>
</dbReference>
<dbReference type="GO" id="GO:0044010">
    <property type="term" value="P:single-species biofilm formation"/>
    <property type="evidence" value="ECO:0007669"/>
    <property type="project" value="InterPro"/>
</dbReference>
<dbReference type="GO" id="GO:0006351">
    <property type="term" value="P:DNA-templated transcription"/>
    <property type="evidence" value="ECO:0007669"/>
    <property type="project" value="TreeGrafter"/>
</dbReference>
<dbReference type="GO" id="GO:0006355">
    <property type="term" value="P:regulation of DNA-templated transcription"/>
    <property type="evidence" value="ECO:0007669"/>
    <property type="project" value="InterPro"/>
</dbReference>
<dbReference type="GO" id="GO:0015643">
    <property type="term" value="F:toxic substance binding"/>
    <property type="evidence" value="ECO:0007669"/>
    <property type="project" value="InterPro"/>
</dbReference>
<dbReference type="EMBL" id="WWCW01000066">
    <property type="protein sequence ID" value="MYM89172.1"/>
    <property type="molecule type" value="Genomic_DNA"/>
</dbReference>
<dbReference type="AlphaFoldDB" id="A0A845G6U0"/>
<evidence type="ECO:0000313" key="3">
    <source>
        <dbReference type="EMBL" id="MYM89172.1"/>
    </source>
</evidence>
<evidence type="ECO:0000256" key="1">
    <source>
        <dbReference type="ARBA" id="ARBA00010562"/>
    </source>
</evidence>
<gene>
    <name evidence="3" type="ORF">GTP91_18590</name>
</gene>
<dbReference type="GO" id="GO:0000987">
    <property type="term" value="F:cis-regulatory region sequence-specific DNA binding"/>
    <property type="evidence" value="ECO:0007669"/>
    <property type="project" value="InterPro"/>
</dbReference>
<sequence>MTEKTVTLQVQVDEHRKAEAEKVLRSYGLTMSVAVNVLLRRIVEDQTLPFELKVPNAETRAAIRDSRKTMAELRSHMDADDLEEDSPG</sequence>
<dbReference type="InterPro" id="IPR013321">
    <property type="entry name" value="Arc_rbn_hlx_hlx"/>
</dbReference>
<dbReference type="Pfam" id="PF04221">
    <property type="entry name" value="RelB"/>
    <property type="match status" value="1"/>
</dbReference>
<protein>
    <submittedName>
        <fullName evidence="3">Type II toxin-antitoxin system RelB/DinJ family antitoxin</fullName>
    </submittedName>
</protein>
<dbReference type="InterPro" id="IPR007337">
    <property type="entry name" value="RelB/DinJ"/>
</dbReference>
<dbReference type="PANTHER" id="PTHR38781:SF1">
    <property type="entry name" value="ANTITOXIN DINJ-RELATED"/>
    <property type="match status" value="1"/>
</dbReference>
<organism evidence="3 4">
    <name type="scientific">Duganella vulcania</name>
    <dbReference type="NCBI Taxonomy" id="2692166"/>
    <lineage>
        <taxon>Bacteria</taxon>
        <taxon>Pseudomonadati</taxon>
        <taxon>Pseudomonadota</taxon>
        <taxon>Betaproteobacteria</taxon>
        <taxon>Burkholderiales</taxon>
        <taxon>Oxalobacteraceae</taxon>
        <taxon>Telluria group</taxon>
        <taxon>Duganella</taxon>
    </lineage>
</organism>
<dbReference type="PANTHER" id="PTHR38781">
    <property type="entry name" value="ANTITOXIN DINJ-RELATED"/>
    <property type="match status" value="1"/>
</dbReference>
<proteinExistence type="inferred from homology"/>
<evidence type="ECO:0000256" key="2">
    <source>
        <dbReference type="ARBA" id="ARBA00022649"/>
    </source>
</evidence>
<evidence type="ECO:0000313" key="4">
    <source>
        <dbReference type="Proteomes" id="UP000470302"/>
    </source>
</evidence>
<dbReference type="InterPro" id="IPR026262">
    <property type="entry name" value="DinJ"/>
</dbReference>
<accession>A0A845G6U0</accession>
<dbReference type="PIRSF" id="PIRSF003108">
    <property type="entry name" value="DinJ"/>
    <property type="match status" value="1"/>
</dbReference>
<comment type="caution">
    <text evidence="3">The sequence shown here is derived from an EMBL/GenBank/DDBJ whole genome shotgun (WGS) entry which is preliminary data.</text>
</comment>